<dbReference type="Proteomes" id="UP000095287">
    <property type="component" value="Unplaced"/>
</dbReference>
<dbReference type="Pfam" id="PF01549">
    <property type="entry name" value="ShK"/>
    <property type="match status" value="2"/>
</dbReference>
<dbReference type="PANTHER" id="PTHR46219:SF5">
    <property type="entry name" value="SHKT DOMAIN-CONTAINING PROTEIN"/>
    <property type="match status" value="1"/>
</dbReference>
<dbReference type="SMART" id="SM00254">
    <property type="entry name" value="ShKT"/>
    <property type="match status" value="2"/>
</dbReference>
<keyword evidence="1 4" id="KW-0732">Signal</keyword>
<keyword evidence="6" id="KW-1185">Reference proteome</keyword>
<sequence length="231" mass="24745">MFRPVLLFLMLAAGSAALHDPPCLLDRSCELAGQVCDLNTNLCVWEDDKLSRAGGCSGGCPQGEGCSITHKKCFKTCSSMNQNMCPVGTSCSLDYRLCLPGGDSNGNRGPNVPGAQLPSANSNGANGQCEDLHAPGRTSDCPRLKRLCDDKLYYDVMTVQCPKTCGRCPKIVQAKISRGNSAPTSNGNKKTDSSSCVDFNSSECIQKRHLCGHSLYTEVMRKQCPNTCGFC</sequence>
<name>A0A1I7YP83_9BILA</name>
<accession>A0A1I7YP83</accession>
<dbReference type="Gene3D" id="1.10.10.1940">
    <property type="match status" value="2"/>
</dbReference>
<dbReference type="PROSITE" id="PS51670">
    <property type="entry name" value="SHKT"/>
    <property type="match status" value="2"/>
</dbReference>
<dbReference type="InterPro" id="IPR003582">
    <property type="entry name" value="ShKT_dom"/>
</dbReference>
<evidence type="ECO:0000313" key="7">
    <source>
        <dbReference type="WBParaSite" id="L893_g18422.t1"/>
    </source>
</evidence>
<feature type="domain" description="ShKT" evidence="5">
    <location>
        <begin position="129"/>
        <end position="168"/>
    </location>
</feature>
<evidence type="ECO:0000256" key="2">
    <source>
        <dbReference type="ARBA" id="ARBA00023157"/>
    </source>
</evidence>
<dbReference type="FunFam" id="1.10.10.1940:FF:000002">
    <property type="entry name" value="PHAryngeal gland Toxin-related"/>
    <property type="match status" value="1"/>
</dbReference>
<dbReference type="PANTHER" id="PTHR46219">
    <property type="entry name" value="PROTEIN CBG11138"/>
    <property type="match status" value="1"/>
</dbReference>
<evidence type="ECO:0000256" key="1">
    <source>
        <dbReference type="ARBA" id="ARBA00022729"/>
    </source>
</evidence>
<feature type="signal peptide" evidence="4">
    <location>
        <begin position="1"/>
        <end position="17"/>
    </location>
</feature>
<evidence type="ECO:0000259" key="5">
    <source>
        <dbReference type="PROSITE" id="PS51670"/>
    </source>
</evidence>
<keyword evidence="2" id="KW-1015">Disulfide bond</keyword>
<organism evidence="6 7">
    <name type="scientific">Steinernema glaseri</name>
    <dbReference type="NCBI Taxonomy" id="37863"/>
    <lineage>
        <taxon>Eukaryota</taxon>
        <taxon>Metazoa</taxon>
        <taxon>Ecdysozoa</taxon>
        <taxon>Nematoda</taxon>
        <taxon>Chromadorea</taxon>
        <taxon>Rhabditida</taxon>
        <taxon>Tylenchina</taxon>
        <taxon>Panagrolaimomorpha</taxon>
        <taxon>Strongyloidoidea</taxon>
        <taxon>Steinernematidae</taxon>
        <taxon>Steinernema</taxon>
    </lineage>
</organism>
<dbReference type="WBParaSite" id="L893_g18422.t1">
    <property type="protein sequence ID" value="L893_g18422.t1"/>
    <property type="gene ID" value="L893_g18422"/>
</dbReference>
<evidence type="ECO:0000256" key="4">
    <source>
        <dbReference type="SAM" id="SignalP"/>
    </source>
</evidence>
<evidence type="ECO:0000256" key="3">
    <source>
        <dbReference type="PROSITE-ProRule" id="PRU01005"/>
    </source>
</evidence>
<feature type="chain" id="PRO_5009312397" evidence="4">
    <location>
        <begin position="18"/>
        <end position="231"/>
    </location>
</feature>
<reference evidence="7" key="1">
    <citation type="submission" date="2016-11" db="UniProtKB">
        <authorList>
            <consortium name="WormBaseParasite"/>
        </authorList>
    </citation>
    <scope>IDENTIFICATION</scope>
</reference>
<evidence type="ECO:0000313" key="6">
    <source>
        <dbReference type="Proteomes" id="UP000095287"/>
    </source>
</evidence>
<dbReference type="AlphaFoldDB" id="A0A1I7YP83"/>
<feature type="domain" description="ShKT" evidence="5">
    <location>
        <begin position="196"/>
        <end position="231"/>
    </location>
</feature>
<comment type="caution">
    <text evidence="3">Lacks conserved residue(s) required for the propagation of feature annotation.</text>
</comment>
<proteinExistence type="predicted"/>
<protein>
    <submittedName>
        <fullName evidence="7">ShKT domain-containing protein</fullName>
    </submittedName>
</protein>